<dbReference type="PANTHER" id="PTHR42693">
    <property type="entry name" value="ARYLSULFATASE FAMILY MEMBER"/>
    <property type="match status" value="1"/>
</dbReference>
<keyword evidence="2" id="KW-0479">Metal-binding</keyword>
<dbReference type="InterPro" id="IPR000917">
    <property type="entry name" value="Sulfatase_N"/>
</dbReference>
<proteinExistence type="inferred from homology"/>
<keyword evidence="7" id="KW-1185">Reference proteome</keyword>
<dbReference type="PANTHER" id="PTHR42693:SF53">
    <property type="entry name" value="ENDO-4-O-SULFATASE"/>
    <property type="match status" value="1"/>
</dbReference>
<dbReference type="SUPFAM" id="SSF53649">
    <property type="entry name" value="Alkaline phosphatase-like"/>
    <property type="match status" value="1"/>
</dbReference>
<dbReference type="Proteomes" id="UP000649799">
    <property type="component" value="Unassembled WGS sequence"/>
</dbReference>
<dbReference type="InterPro" id="IPR024607">
    <property type="entry name" value="Sulfatase_CS"/>
</dbReference>
<sequence>MTFRLIFLPLTAVLFFACSPEKDRPQSPPNIIYILADDLGYGDLGCYGQEKIETPHIDALAASGMLFTQHYSGAPVCAPARAVLLTGQHSGRAQVRGNDEWGDRGDVWNYMAMLADSTLEGQRPIKEGTTTLGSLLQGAGYTTAIVGKWGLGAPHTVGVPNKQGFDYFFGYNCQRQAHTLYPVHLWENDRRVYLNNDTIPPNTRLPEGADPYSEESYADYFLTDYAPEEMFKRIQEFVKEETDSPFFLYWATPIPHVPLQAPEKWIDYYVNKFGEEDPYLGERSYFPARHPRATYAAMVSYLDEQVGNLVQQLKDQGIYDNTLIIFTSDNGPTFNGGTDSPWFNSAGIFREESGYGKGYLYEGGIRVPMIASWPAKIKKGTQSDHASVFYDVMPTLAEIAGAEETYDSDGVSFLPTLIGEDQKEHEYLYWEFPSYGGQMAVRIGNWKALRLNIHDGESEWQLFDLSNDLLESNDLAADHPEIIRKVEAIVAEAHVPATNPRWRYAALGEEPK</sequence>
<dbReference type="InterPro" id="IPR050738">
    <property type="entry name" value="Sulfatase"/>
</dbReference>
<dbReference type="RefSeq" id="WP_166144551.1">
    <property type="nucleotide sequence ID" value="NZ_JAANYN010000002.1"/>
</dbReference>
<evidence type="ECO:0000256" key="4">
    <source>
        <dbReference type="ARBA" id="ARBA00022837"/>
    </source>
</evidence>
<dbReference type="Gene3D" id="3.40.720.10">
    <property type="entry name" value="Alkaline Phosphatase, subunit A"/>
    <property type="match status" value="1"/>
</dbReference>
<protein>
    <submittedName>
        <fullName evidence="6">Arylsulfatase</fullName>
    </submittedName>
</protein>
<evidence type="ECO:0000256" key="1">
    <source>
        <dbReference type="ARBA" id="ARBA00008779"/>
    </source>
</evidence>
<evidence type="ECO:0000256" key="2">
    <source>
        <dbReference type="ARBA" id="ARBA00022723"/>
    </source>
</evidence>
<dbReference type="InterPro" id="IPR017850">
    <property type="entry name" value="Alkaline_phosphatase_core_sf"/>
</dbReference>
<dbReference type="EMBL" id="JAANYN010000002">
    <property type="protein sequence ID" value="NHE56553.1"/>
    <property type="molecule type" value="Genomic_DNA"/>
</dbReference>
<reference evidence="6 7" key="1">
    <citation type="submission" date="2020-03" db="EMBL/GenBank/DDBJ databases">
        <title>Cyclobacterium plantarum sp. nov., a marine bacterium isolated from a coastal-marine wetland.</title>
        <authorList>
            <person name="Sanchez-Porro C."/>
            <person name="Ventosa A."/>
            <person name="Amoozegar M."/>
        </authorList>
    </citation>
    <scope>NUCLEOTIDE SEQUENCE [LARGE SCALE GENOMIC DNA]</scope>
    <source>
        <strain evidence="6 7">GBPx2</strain>
    </source>
</reference>
<evidence type="ECO:0000259" key="5">
    <source>
        <dbReference type="Pfam" id="PF00884"/>
    </source>
</evidence>
<evidence type="ECO:0000313" key="6">
    <source>
        <dbReference type="EMBL" id="NHE56553.1"/>
    </source>
</evidence>
<accession>A0ABX0H835</accession>
<dbReference type="PROSITE" id="PS00523">
    <property type="entry name" value="SULFATASE_1"/>
    <property type="match status" value="1"/>
</dbReference>
<evidence type="ECO:0000256" key="3">
    <source>
        <dbReference type="ARBA" id="ARBA00022801"/>
    </source>
</evidence>
<comment type="similarity">
    <text evidence="1">Belongs to the sulfatase family.</text>
</comment>
<name>A0ABX0H835_9BACT</name>
<keyword evidence="3" id="KW-0378">Hydrolase</keyword>
<organism evidence="6 7">
    <name type="scientific">Cyclobacterium plantarum</name>
    <dbReference type="NCBI Taxonomy" id="2716263"/>
    <lineage>
        <taxon>Bacteria</taxon>
        <taxon>Pseudomonadati</taxon>
        <taxon>Bacteroidota</taxon>
        <taxon>Cytophagia</taxon>
        <taxon>Cytophagales</taxon>
        <taxon>Cyclobacteriaceae</taxon>
        <taxon>Cyclobacterium</taxon>
    </lineage>
</organism>
<keyword evidence="4" id="KW-0106">Calcium</keyword>
<dbReference type="PROSITE" id="PS51257">
    <property type="entry name" value="PROKAR_LIPOPROTEIN"/>
    <property type="match status" value="1"/>
</dbReference>
<gene>
    <name evidence="6" type="ORF">G9Q97_06975</name>
</gene>
<feature type="domain" description="Sulfatase N-terminal" evidence="5">
    <location>
        <begin position="29"/>
        <end position="401"/>
    </location>
</feature>
<comment type="caution">
    <text evidence="6">The sequence shown here is derived from an EMBL/GenBank/DDBJ whole genome shotgun (WGS) entry which is preliminary data.</text>
</comment>
<dbReference type="CDD" id="cd16145">
    <property type="entry name" value="ARS_like"/>
    <property type="match status" value="1"/>
</dbReference>
<evidence type="ECO:0000313" key="7">
    <source>
        <dbReference type="Proteomes" id="UP000649799"/>
    </source>
</evidence>
<dbReference type="Pfam" id="PF00884">
    <property type="entry name" value="Sulfatase"/>
    <property type="match status" value="1"/>
</dbReference>
<dbReference type="Gene3D" id="3.30.1120.10">
    <property type="match status" value="1"/>
</dbReference>